<dbReference type="KEGG" id="fam:OYT1_ch0890"/>
<feature type="compositionally biased region" description="Basic and acidic residues" evidence="2">
    <location>
        <begin position="312"/>
        <end position="321"/>
    </location>
</feature>
<protein>
    <submittedName>
        <fullName evidence="3">Uncharacterized protein</fullName>
    </submittedName>
</protein>
<dbReference type="SMART" id="SM00248">
    <property type="entry name" value="ANK"/>
    <property type="match status" value="3"/>
</dbReference>
<keyword evidence="1" id="KW-0040">ANK repeat</keyword>
<feature type="repeat" description="ANK" evidence="1">
    <location>
        <begin position="207"/>
        <end position="241"/>
    </location>
</feature>
<dbReference type="SUPFAM" id="SSF48403">
    <property type="entry name" value="Ankyrin repeat"/>
    <property type="match status" value="1"/>
</dbReference>
<dbReference type="PROSITE" id="PS50297">
    <property type="entry name" value="ANK_REP_REGION"/>
    <property type="match status" value="2"/>
</dbReference>
<keyword evidence="4" id="KW-1185">Reference proteome</keyword>
<dbReference type="InterPro" id="IPR002110">
    <property type="entry name" value="Ankyrin_rpt"/>
</dbReference>
<dbReference type="InterPro" id="IPR036770">
    <property type="entry name" value="Ankyrin_rpt-contain_sf"/>
</dbReference>
<accession>A0A2Z6GAG8</accession>
<dbReference type="AlphaFoldDB" id="A0A2Z6GAG8"/>
<dbReference type="Proteomes" id="UP000033070">
    <property type="component" value="Chromosome"/>
</dbReference>
<dbReference type="PROSITE" id="PS51257">
    <property type="entry name" value="PROKAR_LIPOPROTEIN"/>
    <property type="match status" value="1"/>
</dbReference>
<dbReference type="PANTHER" id="PTHR24133:SF40">
    <property type="entry name" value="ANKYRIN REPEAT DOMAIN 44"/>
    <property type="match status" value="1"/>
</dbReference>
<sequence length="338" mass="37694">MNKYLTQGLLVLILASGLVGCETLTPYQKMDKAVREGNVSAAAEVIRGGFRPDPREAWRSGAFLARAAEYSKKDMVELLLNSGYPVDAQDPYKSTAMLQAITYGKLDVVKLLLDRGADPNHMTECGEIPLGKAEEMLHQVDNAPATRKENQAEMVRLLKAKGASYSVKSSCNRTPLLKAALGGEDCRFKYERIARYYENDINATDCEGNTVLHYAARYNEFWESFQNTLIYKGANQNVKNKLGYAPREYWPILLEKSRAKDQALLELSERARQAGEAAKHAEFEKRYAEEAARKAQGPSVWELNAEAASKKLKEMQADHSHKTSPYYGTGCNGSSSCR</sequence>
<proteinExistence type="predicted"/>
<dbReference type="STRING" id="1188319.OYT1_01759"/>
<evidence type="ECO:0000313" key="4">
    <source>
        <dbReference type="Proteomes" id="UP000033070"/>
    </source>
</evidence>
<feature type="region of interest" description="Disordered" evidence="2">
    <location>
        <begin position="312"/>
        <end position="338"/>
    </location>
</feature>
<gene>
    <name evidence="3" type="ORF">OYT1_ch0890</name>
</gene>
<dbReference type="EMBL" id="AP018738">
    <property type="protein sequence ID" value="BBE50453.1"/>
    <property type="molecule type" value="Genomic_DNA"/>
</dbReference>
<dbReference type="InterPro" id="IPR052391">
    <property type="entry name" value="E3_Ligase-Neurotoxin"/>
</dbReference>
<dbReference type="Gene3D" id="1.25.40.20">
    <property type="entry name" value="Ankyrin repeat-containing domain"/>
    <property type="match status" value="2"/>
</dbReference>
<evidence type="ECO:0000313" key="3">
    <source>
        <dbReference type="EMBL" id="BBE50453.1"/>
    </source>
</evidence>
<dbReference type="PANTHER" id="PTHR24133">
    <property type="entry name" value="ANKYRIN DOMAIN-CONTAINING"/>
    <property type="match status" value="1"/>
</dbReference>
<organism evidence="3 4">
    <name type="scientific">Ferriphaselus amnicola</name>
    <dbReference type="NCBI Taxonomy" id="1188319"/>
    <lineage>
        <taxon>Bacteria</taxon>
        <taxon>Pseudomonadati</taxon>
        <taxon>Pseudomonadota</taxon>
        <taxon>Betaproteobacteria</taxon>
        <taxon>Nitrosomonadales</taxon>
        <taxon>Gallionellaceae</taxon>
        <taxon>Ferriphaselus</taxon>
    </lineage>
</organism>
<name>A0A2Z6GAG8_9PROT</name>
<dbReference type="OrthoDB" id="198309at2"/>
<reference evidence="3 4" key="1">
    <citation type="submission" date="2018-06" db="EMBL/GenBank/DDBJ databases">
        <title>OYT1 Genome Sequencing.</title>
        <authorList>
            <person name="Kato S."/>
            <person name="Itoh T."/>
            <person name="Ohkuma M."/>
        </authorList>
    </citation>
    <scope>NUCLEOTIDE SEQUENCE [LARGE SCALE GENOMIC DNA]</scope>
    <source>
        <strain evidence="3 4">OYT1</strain>
    </source>
</reference>
<dbReference type="RefSeq" id="WP_062626926.1">
    <property type="nucleotide sequence ID" value="NZ_AP018738.1"/>
</dbReference>
<evidence type="ECO:0000256" key="2">
    <source>
        <dbReference type="SAM" id="MobiDB-lite"/>
    </source>
</evidence>
<dbReference type="Pfam" id="PF12796">
    <property type="entry name" value="Ank_2"/>
    <property type="match status" value="2"/>
</dbReference>
<feature type="repeat" description="ANK" evidence="1">
    <location>
        <begin position="92"/>
        <end position="124"/>
    </location>
</feature>
<dbReference type="PROSITE" id="PS50088">
    <property type="entry name" value="ANK_REPEAT"/>
    <property type="match status" value="2"/>
</dbReference>
<evidence type="ECO:0000256" key="1">
    <source>
        <dbReference type="PROSITE-ProRule" id="PRU00023"/>
    </source>
</evidence>